<feature type="signal peptide" evidence="1">
    <location>
        <begin position="1"/>
        <end position="22"/>
    </location>
</feature>
<sequence>MKIPHLCLLALGALLFWSCASRYSSPILIERGEGRKEWEREYFVVKESMGIDKRLKDVFKQGYIEEGMTNDMVNLLWGPPDHETETENSSIWEYYTREGQLITRLIWKHPDLARLKGYEGEWVLDKIEGDRYGGSPAPTSSRSSNYNN</sequence>
<evidence type="ECO:0000313" key="2">
    <source>
        <dbReference type="EMBL" id="AIF26146.1"/>
    </source>
</evidence>
<evidence type="ECO:0008006" key="3">
    <source>
        <dbReference type="Google" id="ProtNLM"/>
    </source>
</evidence>
<protein>
    <recommendedName>
        <fullName evidence="3">Lipoprotein</fullName>
    </recommendedName>
</protein>
<feature type="chain" id="PRO_5002094300" description="Lipoprotein" evidence="1">
    <location>
        <begin position="23"/>
        <end position="148"/>
    </location>
</feature>
<dbReference type="AlphaFoldDB" id="A0A0B4N1B6"/>
<keyword evidence="1" id="KW-0732">Signal</keyword>
<reference evidence="2" key="1">
    <citation type="submission" date="2014-03" db="EMBL/GenBank/DDBJ databases">
        <title>A sequence of cellulolytic fosmid clone of goat rumen metagenome.</title>
        <authorList>
            <person name="Lee K.-T."/>
            <person name="Kim J.-Y."/>
            <person name="Kim Y.-J."/>
            <person name="Ahn J.-H."/>
            <person name="Park M.-N."/>
            <person name="Kim J.-H."/>
            <person name="Kim T.-H."/>
        </authorList>
    </citation>
    <scope>NUCLEOTIDE SEQUENCE</scope>
</reference>
<dbReference type="EMBL" id="KJ631397">
    <property type="protein sequence ID" value="AIF26146.1"/>
    <property type="molecule type" value="Genomic_DNA"/>
</dbReference>
<evidence type="ECO:0000256" key="1">
    <source>
        <dbReference type="SAM" id="SignalP"/>
    </source>
</evidence>
<name>A0A0B4N1B6_9BACT</name>
<organism evidence="2">
    <name type="scientific">uncultured bacterium Ad_143_A19</name>
    <dbReference type="NCBI Taxonomy" id="1489305"/>
    <lineage>
        <taxon>Bacteria</taxon>
        <taxon>environmental samples</taxon>
    </lineage>
</organism>
<accession>A0A0B4N1B6</accession>
<proteinExistence type="predicted"/>